<name>A0ABV0N8X2_9TELE</name>
<dbReference type="Gene3D" id="3.30.2350.20">
    <property type="entry name" value="TruD, catalytic domain"/>
    <property type="match status" value="2"/>
</dbReference>
<evidence type="ECO:0000256" key="2">
    <source>
        <dbReference type="ARBA" id="ARBA00007953"/>
    </source>
</evidence>
<dbReference type="InterPro" id="IPR042214">
    <property type="entry name" value="TruD_catalytic"/>
</dbReference>
<feature type="domain" description="TRUD" evidence="6">
    <location>
        <begin position="102"/>
        <end position="213"/>
    </location>
</feature>
<evidence type="ECO:0000256" key="5">
    <source>
        <dbReference type="ARBA" id="ARBA00036943"/>
    </source>
</evidence>
<protein>
    <submittedName>
        <fullName evidence="7">Multisubstrate pseudouridine synthase 7</fullName>
    </submittedName>
</protein>
<comment type="caution">
    <text evidence="7">The sequence shown here is derived from an EMBL/GenBank/DDBJ whole genome shotgun (WGS) entry which is preliminary data.</text>
</comment>
<keyword evidence="3" id="KW-0819">tRNA processing</keyword>
<dbReference type="InterPro" id="IPR001656">
    <property type="entry name" value="PsdUridine_synth_TruD"/>
</dbReference>
<gene>
    <name evidence="7" type="primary">PUS7</name>
    <name evidence="7" type="ORF">GOODEAATRI_008157</name>
</gene>
<dbReference type="SUPFAM" id="SSF55120">
    <property type="entry name" value="Pseudouridine synthase"/>
    <property type="match status" value="1"/>
</dbReference>
<dbReference type="Proteomes" id="UP001476798">
    <property type="component" value="Unassembled WGS sequence"/>
</dbReference>
<feature type="non-terminal residue" evidence="7">
    <location>
        <position position="1"/>
    </location>
</feature>
<dbReference type="PANTHER" id="PTHR13326">
    <property type="entry name" value="TRNA PSEUDOURIDINE SYNTHASE D"/>
    <property type="match status" value="1"/>
</dbReference>
<comment type="catalytic activity">
    <reaction evidence="5">
        <text>a uridine in tRNA = a pseudouridine in tRNA</text>
        <dbReference type="Rhea" id="RHEA:54572"/>
        <dbReference type="Rhea" id="RHEA-COMP:13339"/>
        <dbReference type="Rhea" id="RHEA-COMP:13934"/>
        <dbReference type="ChEBI" id="CHEBI:65314"/>
        <dbReference type="ChEBI" id="CHEBI:65315"/>
    </reaction>
</comment>
<reference evidence="7 8" key="1">
    <citation type="submission" date="2021-06" db="EMBL/GenBank/DDBJ databases">
        <authorList>
            <person name="Palmer J.M."/>
        </authorList>
    </citation>
    <scope>NUCLEOTIDE SEQUENCE [LARGE SCALE GENOMIC DNA]</scope>
    <source>
        <strain evidence="7 8">GA_2019</strain>
        <tissue evidence="7">Muscle</tissue>
    </source>
</reference>
<evidence type="ECO:0000313" key="8">
    <source>
        <dbReference type="Proteomes" id="UP001476798"/>
    </source>
</evidence>
<keyword evidence="4" id="KW-0413">Isomerase</keyword>
<evidence type="ECO:0000313" key="7">
    <source>
        <dbReference type="EMBL" id="MEQ2167842.1"/>
    </source>
</evidence>
<organism evidence="7 8">
    <name type="scientific">Goodea atripinnis</name>
    <dbReference type="NCBI Taxonomy" id="208336"/>
    <lineage>
        <taxon>Eukaryota</taxon>
        <taxon>Metazoa</taxon>
        <taxon>Chordata</taxon>
        <taxon>Craniata</taxon>
        <taxon>Vertebrata</taxon>
        <taxon>Euteleostomi</taxon>
        <taxon>Actinopterygii</taxon>
        <taxon>Neopterygii</taxon>
        <taxon>Teleostei</taxon>
        <taxon>Neoteleostei</taxon>
        <taxon>Acanthomorphata</taxon>
        <taxon>Ovalentaria</taxon>
        <taxon>Atherinomorphae</taxon>
        <taxon>Cyprinodontiformes</taxon>
        <taxon>Goodeidae</taxon>
        <taxon>Goodea</taxon>
    </lineage>
</organism>
<comment type="catalytic activity">
    <reaction evidence="1">
        <text>a uridine in mRNA = a pseudouridine in mRNA</text>
        <dbReference type="Rhea" id="RHEA:56644"/>
        <dbReference type="Rhea" id="RHEA-COMP:14658"/>
        <dbReference type="Rhea" id="RHEA-COMP:14659"/>
        <dbReference type="ChEBI" id="CHEBI:65314"/>
        <dbReference type="ChEBI" id="CHEBI:65315"/>
    </reaction>
</comment>
<dbReference type="PANTHER" id="PTHR13326:SF31">
    <property type="entry name" value="PSEUDOURIDYLATE SYNTHASE 7 HOMOLOG"/>
    <property type="match status" value="1"/>
</dbReference>
<evidence type="ECO:0000256" key="3">
    <source>
        <dbReference type="ARBA" id="ARBA00022694"/>
    </source>
</evidence>
<proteinExistence type="inferred from homology"/>
<accession>A0ABV0N8X2</accession>
<comment type="similarity">
    <text evidence="2">Belongs to the pseudouridine synthase TruD family.</text>
</comment>
<dbReference type="InterPro" id="IPR011760">
    <property type="entry name" value="PsdUridine_synth_TruD_insert"/>
</dbReference>
<sequence>LKPSLQATFRWKIRRVFQIRTLFHHLRLQLQPFKQITAERLAHLNKCLMNLKLGNFCYKNHPLKLGELQGNHFTLFLFLLIRNISGTDEQVQQAMTSLKQTGFINYYGMQRFGTTAVPTQQVGREEWAKSQDPEAALKKLPNKRCVEGQLLRGLSMYGKKNIVTAFGQIPRNNRLMYVHSYQSVVWNTMVSRRIEAFGLKAGCLEAKWGPTPY</sequence>
<dbReference type="PROSITE" id="PS50984">
    <property type="entry name" value="TRUD"/>
    <property type="match status" value="1"/>
</dbReference>
<evidence type="ECO:0000256" key="4">
    <source>
        <dbReference type="ARBA" id="ARBA00023235"/>
    </source>
</evidence>
<evidence type="ECO:0000259" key="6">
    <source>
        <dbReference type="PROSITE" id="PS50984"/>
    </source>
</evidence>
<dbReference type="CDD" id="cd02576">
    <property type="entry name" value="PseudoU_synth_ScPUS7"/>
    <property type="match status" value="1"/>
</dbReference>
<keyword evidence="8" id="KW-1185">Reference proteome</keyword>
<dbReference type="EMBL" id="JAHRIO010030414">
    <property type="protein sequence ID" value="MEQ2167842.1"/>
    <property type="molecule type" value="Genomic_DNA"/>
</dbReference>
<dbReference type="InterPro" id="IPR020103">
    <property type="entry name" value="PsdUridine_synth_cat_dom_sf"/>
</dbReference>
<dbReference type="Pfam" id="PF01142">
    <property type="entry name" value="TruD"/>
    <property type="match status" value="1"/>
</dbReference>
<evidence type="ECO:0000256" key="1">
    <source>
        <dbReference type="ARBA" id="ARBA00001166"/>
    </source>
</evidence>